<keyword evidence="1" id="KW-1133">Transmembrane helix</keyword>
<dbReference type="Pfam" id="PF10864">
    <property type="entry name" value="DUF2663"/>
    <property type="match status" value="1"/>
</dbReference>
<dbReference type="InterPro" id="IPR020210">
    <property type="entry name" value="Uncharacterised_YpbF_TM"/>
</dbReference>
<sequence>MVEERSASLQVLISELIERKEGWERLKQKKQRTVVVMLLSIICLVFLISRTVTLRSLPHEELFASPLRMMLCGVMIGSILLFTSIGKKLDEQEETFESLRQEFIERGEELFPANYTNQEREALLARMKQSYDINLYHYH</sequence>
<keyword evidence="1" id="KW-0472">Membrane</keyword>
<name>A0A1G6LFB8_9BACI</name>
<evidence type="ECO:0000313" key="2">
    <source>
        <dbReference type="EMBL" id="SDC41904.1"/>
    </source>
</evidence>
<feature type="transmembrane region" description="Helical" evidence="1">
    <location>
        <begin position="34"/>
        <end position="53"/>
    </location>
</feature>
<organism evidence="2 3">
    <name type="scientific">Shouchella lonarensis</name>
    <dbReference type="NCBI Taxonomy" id="1464122"/>
    <lineage>
        <taxon>Bacteria</taxon>
        <taxon>Bacillati</taxon>
        <taxon>Bacillota</taxon>
        <taxon>Bacilli</taxon>
        <taxon>Bacillales</taxon>
        <taxon>Bacillaceae</taxon>
        <taxon>Shouchella</taxon>
    </lineage>
</organism>
<evidence type="ECO:0000256" key="1">
    <source>
        <dbReference type="SAM" id="Phobius"/>
    </source>
</evidence>
<dbReference type="AlphaFoldDB" id="A0A1G6LFB8"/>
<evidence type="ECO:0000313" key="3">
    <source>
        <dbReference type="Proteomes" id="UP000242662"/>
    </source>
</evidence>
<keyword evidence="3" id="KW-1185">Reference proteome</keyword>
<protein>
    <recommendedName>
        <fullName evidence="4">DUF2663 family protein</fullName>
    </recommendedName>
</protein>
<proteinExistence type="predicted"/>
<dbReference type="EMBL" id="FMYM01000008">
    <property type="protein sequence ID" value="SDC41904.1"/>
    <property type="molecule type" value="Genomic_DNA"/>
</dbReference>
<feature type="transmembrane region" description="Helical" evidence="1">
    <location>
        <begin position="65"/>
        <end position="85"/>
    </location>
</feature>
<dbReference type="Proteomes" id="UP000242662">
    <property type="component" value="Unassembled WGS sequence"/>
</dbReference>
<keyword evidence="1" id="KW-0812">Transmembrane</keyword>
<evidence type="ECO:0008006" key="4">
    <source>
        <dbReference type="Google" id="ProtNLM"/>
    </source>
</evidence>
<reference evidence="3" key="1">
    <citation type="submission" date="2016-09" db="EMBL/GenBank/DDBJ databases">
        <authorList>
            <person name="Varghese N."/>
            <person name="Submissions S."/>
        </authorList>
    </citation>
    <scope>NUCLEOTIDE SEQUENCE [LARGE SCALE GENOMIC DNA]</scope>
    <source>
        <strain evidence="3">25nlg</strain>
    </source>
</reference>
<dbReference type="STRING" id="1464122.SAMN05421737_108108"/>
<gene>
    <name evidence="2" type="ORF">SAMN05421737_108108</name>
</gene>
<accession>A0A1G6LFB8</accession>